<proteinExistence type="predicted"/>
<name>A0ABW3ZPD1_9BACI</name>
<dbReference type="Proteomes" id="UP001597178">
    <property type="component" value="Unassembled WGS sequence"/>
</dbReference>
<dbReference type="EMBL" id="JBHTNH010000001">
    <property type="protein sequence ID" value="MFD1360180.1"/>
    <property type="molecule type" value="Genomic_DNA"/>
</dbReference>
<dbReference type="InterPro" id="IPR018720">
    <property type="entry name" value="DUF2249"/>
</dbReference>
<evidence type="ECO:0000313" key="2">
    <source>
        <dbReference type="EMBL" id="MFD1360180.1"/>
    </source>
</evidence>
<evidence type="ECO:0000259" key="1">
    <source>
        <dbReference type="Pfam" id="PF10006"/>
    </source>
</evidence>
<comment type="caution">
    <text evidence="2">The sequence shown here is derived from an EMBL/GenBank/DDBJ whole genome shotgun (WGS) entry which is preliminary data.</text>
</comment>
<feature type="domain" description="DUF2249" evidence="1">
    <location>
        <begin position="13"/>
        <end position="78"/>
    </location>
</feature>
<protein>
    <submittedName>
        <fullName evidence="2">DUF2249 domain-containing protein</fullName>
    </submittedName>
</protein>
<dbReference type="Pfam" id="PF10006">
    <property type="entry name" value="DUF2249"/>
    <property type="match status" value="1"/>
</dbReference>
<sequence>MNDTQFTAKIHAPEIDPRHRHPKIFEVFDGLEPGEFMELSNDHDPRPLHYQFLIEREGRFSWEYLEQGPSMWRVAIGKKS</sequence>
<gene>
    <name evidence="2" type="ORF">ACFQ4A_00650</name>
</gene>
<reference evidence="3" key="1">
    <citation type="journal article" date="2019" name="Int. J. Syst. Evol. Microbiol.">
        <title>The Global Catalogue of Microorganisms (GCM) 10K type strain sequencing project: providing services to taxonomists for standard genome sequencing and annotation.</title>
        <authorList>
            <consortium name="The Broad Institute Genomics Platform"/>
            <consortium name="The Broad Institute Genome Sequencing Center for Infectious Disease"/>
            <person name="Wu L."/>
            <person name="Ma J."/>
        </authorList>
    </citation>
    <scope>NUCLEOTIDE SEQUENCE [LARGE SCALE GENOMIC DNA]</scope>
    <source>
        <strain evidence="3">CCUG 54822</strain>
    </source>
</reference>
<accession>A0ABW3ZPD1</accession>
<evidence type="ECO:0000313" key="3">
    <source>
        <dbReference type="Proteomes" id="UP001597178"/>
    </source>
</evidence>
<organism evidence="2 3">
    <name type="scientific">Lentibacillus salinarum</name>
    <dbReference type="NCBI Taxonomy" id="446820"/>
    <lineage>
        <taxon>Bacteria</taxon>
        <taxon>Bacillati</taxon>
        <taxon>Bacillota</taxon>
        <taxon>Bacilli</taxon>
        <taxon>Bacillales</taxon>
        <taxon>Bacillaceae</taxon>
        <taxon>Lentibacillus</taxon>
    </lineage>
</organism>
<keyword evidence="3" id="KW-1185">Reference proteome</keyword>
<dbReference type="RefSeq" id="WP_382396916.1">
    <property type="nucleotide sequence ID" value="NZ_JBHTNH010000001.1"/>
</dbReference>